<feature type="transmembrane region" description="Helical" evidence="6">
    <location>
        <begin position="371"/>
        <end position="392"/>
    </location>
</feature>
<dbReference type="PROSITE" id="PS50850">
    <property type="entry name" value="MFS"/>
    <property type="match status" value="1"/>
</dbReference>
<reference evidence="8 9" key="1">
    <citation type="journal article" date="2016" name="Nat. Commun.">
        <title>Ectomycorrhizal ecology is imprinted in the genome of the dominant symbiotic fungus Cenococcum geophilum.</title>
        <authorList>
            <consortium name="DOE Joint Genome Institute"/>
            <person name="Peter M."/>
            <person name="Kohler A."/>
            <person name="Ohm R.A."/>
            <person name="Kuo A."/>
            <person name="Krutzmann J."/>
            <person name="Morin E."/>
            <person name="Arend M."/>
            <person name="Barry K.W."/>
            <person name="Binder M."/>
            <person name="Choi C."/>
            <person name="Clum A."/>
            <person name="Copeland A."/>
            <person name="Grisel N."/>
            <person name="Haridas S."/>
            <person name="Kipfer T."/>
            <person name="LaButti K."/>
            <person name="Lindquist E."/>
            <person name="Lipzen A."/>
            <person name="Maire R."/>
            <person name="Meier B."/>
            <person name="Mihaltcheva S."/>
            <person name="Molinier V."/>
            <person name="Murat C."/>
            <person name="Poggeler S."/>
            <person name="Quandt C.A."/>
            <person name="Sperisen C."/>
            <person name="Tritt A."/>
            <person name="Tisserant E."/>
            <person name="Crous P.W."/>
            <person name="Henrissat B."/>
            <person name="Nehls U."/>
            <person name="Egli S."/>
            <person name="Spatafora J.W."/>
            <person name="Grigoriev I.V."/>
            <person name="Martin F.M."/>
        </authorList>
    </citation>
    <scope>NUCLEOTIDE SEQUENCE [LARGE SCALE GENOMIC DNA]</scope>
    <source>
        <strain evidence="8 9">CBS 207.34</strain>
    </source>
</reference>
<sequence length="567" mass="62667">MQGSDRRHTSIGIVRGVPQDELVLPDGTRNWVVLKKTWNRESIQIFADFNSFRHGEDGQQDELWPSHPSSNSSLSFIDEKALPEPPYHVFDLRRKRQLVYIVSMAGLFSPLSSNIYFPALDTIATEFKVSIALLSLSVTVYMVVQGIAPSFWGPFSDTAGRRLIFIGTFTVYLVANVGLGLSKSFPALMFFRGLQAAGSAATISIGASVIRDITTSSERGGLIRIFGGIRMLGQSIGPVFGGILTQFLGFRSIFWFLTTLGAIALLLVIFFLPETLRCIAGNGTVRLSGIQRPVIYIIKGQPDASTEPLSDTPKRKISLSMVLSPLKFLGEKDVMITLFYGGIIYTTWGMVTSSTTALFQQRYHLNNLFVGLAFLPNGLGCVLGSYLTGYLMGHDYRRTELEYREKKGIAPSIQIERKALADFPIEKARMRNIWWVILIFTLATGVYGFSLNLPIAFPLVLQFFIAYTATAVFSMNSALIIDLYPGASASATAVNNLMRCTLGAIGVAVVQFVINAVGPGITFIAFAILTIMLSPLLIVEWKWGPRWRMQRYKLLGVRKRDGGHECS</sequence>
<evidence type="ECO:0000256" key="2">
    <source>
        <dbReference type="ARBA" id="ARBA00022448"/>
    </source>
</evidence>
<keyword evidence="4 6" id="KW-1133">Transmembrane helix</keyword>
<feature type="domain" description="Major facilitator superfamily (MFS) profile" evidence="7">
    <location>
        <begin position="98"/>
        <end position="542"/>
    </location>
</feature>
<dbReference type="GO" id="GO:0005886">
    <property type="term" value="C:plasma membrane"/>
    <property type="evidence" value="ECO:0007669"/>
    <property type="project" value="TreeGrafter"/>
</dbReference>
<comment type="subcellular location">
    <subcellularLocation>
        <location evidence="1">Membrane</location>
        <topology evidence="1">Multi-pass membrane protein</topology>
    </subcellularLocation>
</comment>
<keyword evidence="5 6" id="KW-0472">Membrane</keyword>
<dbReference type="InterPro" id="IPR020846">
    <property type="entry name" value="MFS_dom"/>
</dbReference>
<dbReference type="OrthoDB" id="440553at2759"/>
<feature type="transmembrane region" description="Helical" evidence="6">
    <location>
        <begin position="187"/>
        <end position="210"/>
    </location>
</feature>
<evidence type="ECO:0000313" key="8">
    <source>
        <dbReference type="EMBL" id="OCL05139.1"/>
    </source>
</evidence>
<protein>
    <submittedName>
        <fullName evidence="8">MFS general substrate transporter</fullName>
    </submittedName>
</protein>
<dbReference type="InterPro" id="IPR036259">
    <property type="entry name" value="MFS_trans_sf"/>
</dbReference>
<keyword evidence="3 6" id="KW-0812">Transmembrane</keyword>
<feature type="transmembrane region" description="Helical" evidence="6">
    <location>
        <begin position="334"/>
        <end position="351"/>
    </location>
</feature>
<feature type="transmembrane region" description="Helical" evidence="6">
    <location>
        <begin position="520"/>
        <end position="541"/>
    </location>
</feature>
<feature type="transmembrane region" description="Helical" evidence="6">
    <location>
        <begin position="463"/>
        <end position="484"/>
    </location>
</feature>
<evidence type="ECO:0000256" key="1">
    <source>
        <dbReference type="ARBA" id="ARBA00004141"/>
    </source>
</evidence>
<evidence type="ECO:0000256" key="5">
    <source>
        <dbReference type="ARBA" id="ARBA00023136"/>
    </source>
</evidence>
<organism evidence="8 9">
    <name type="scientific">Glonium stellatum</name>
    <dbReference type="NCBI Taxonomy" id="574774"/>
    <lineage>
        <taxon>Eukaryota</taxon>
        <taxon>Fungi</taxon>
        <taxon>Dikarya</taxon>
        <taxon>Ascomycota</taxon>
        <taxon>Pezizomycotina</taxon>
        <taxon>Dothideomycetes</taxon>
        <taxon>Pleosporomycetidae</taxon>
        <taxon>Gloniales</taxon>
        <taxon>Gloniaceae</taxon>
        <taxon>Glonium</taxon>
    </lineage>
</organism>
<dbReference type="EMBL" id="KV750365">
    <property type="protein sequence ID" value="OCL05139.1"/>
    <property type="molecule type" value="Genomic_DNA"/>
</dbReference>
<feature type="transmembrane region" description="Helical" evidence="6">
    <location>
        <begin position="163"/>
        <end position="181"/>
    </location>
</feature>
<gene>
    <name evidence="8" type="ORF">AOQ84DRAFT_391063</name>
</gene>
<keyword evidence="2" id="KW-0813">Transport</keyword>
<dbReference type="Gene3D" id="1.20.1250.20">
    <property type="entry name" value="MFS general substrate transporter like domains"/>
    <property type="match status" value="1"/>
</dbReference>
<feature type="transmembrane region" description="Helical" evidence="6">
    <location>
        <begin position="496"/>
        <end position="514"/>
    </location>
</feature>
<feature type="transmembrane region" description="Helical" evidence="6">
    <location>
        <begin position="253"/>
        <end position="272"/>
    </location>
</feature>
<keyword evidence="9" id="KW-1185">Reference proteome</keyword>
<dbReference type="PANTHER" id="PTHR23502:SF26">
    <property type="entry name" value="MAJOR FACILITATOR SUPERFAMILY (MFS) PROFILE DOMAIN-CONTAINING PROTEIN"/>
    <property type="match status" value="1"/>
</dbReference>
<evidence type="ECO:0000256" key="4">
    <source>
        <dbReference type="ARBA" id="ARBA00022989"/>
    </source>
</evidence>
<dbReference type="SUPFAM" id="SSF103473">
    <property type="entry name" value="MFS general substrate transporter"/>
    <property type="match status" value="1"/>
</dbReference>
<dbReference type="Proteomes" id="UP000250140">
    <property type="component" value="Unassembled WGS sequence"/>
</dbReference>
<feature type="transmembrane region" description="Helical" evidence="6">
    <location>
        <begin position="98"/>
        <end position="117"/>
    </location>
</feature>
<accession>A0A8E2EUL4</accession>
<dbReference type="Pfam" id="PF07690">
    <property type="entry name" value="MFS_1"/>
    <property type="match status" value="1"/>
</dbReference>
<dbReference type="InterPro" id="IPR011701">
    <property type="entry name" value="MFS"/>
</dbReference>
<evidence type="ECO:0000256" key="6">
    <source>
        <dbReference type="SAM" id="Phobius"/>
    </source>
</evidence>
<dbReference type="PANTHER" id="PTHR23502">
    <property type="entry name" value="MAJOR FACILITATOR SUPERFAMILY"/>
    <property type="match status" value="1"/>
</dbReference>
<feature type="transmembrane region" description="Helical" evidence="6">
    <location>
        <begin position="129"/>
        <end position="151"/>
    </location>
</feature>
<dbReference type="Gene3D" id="1.20.1720.10">
    <property type="entry name" value="Multidrug resistance protein D"/>
    <property type="match status" value="1"/>
</dbReference>
<feature type="transmembrane region" description="Helical" evidence="6">
    <location>
        <begin position="222"/>
        <end position="247"/>
    </location>
</feature>
<dbReference type="PRINTS" id="PR01036">
    <property type="entry name" value="TCRTETB"/>
</dbReference>
<proteinExistence type="predicted"/>
<dbReference type="AlphaFoldDB" id="A0A8E2EUL4"/>
<evidence type="ECO:0000256" key="3">
    <source>
        <dbReference type="ARBA" id="ARBA00022692"/>
    </source>
</evidence>
<dbReference type="FunFam" id="1.20.1720.10:FF:000009">
    <property type="entry name" value="MFS multidrug transporter"/>
    <property type="match status" value="1"/>
</dbReference>
<name>A0A8E2EUL4_9PEZI</name>
<dbReference type="GO" id="GO:0022857">
    <property type="term" value="F:transmembrane transporter activity"/>
    <property type="evidence" value="ECO:0007669"/>
    <property type="project" value="InterPro"/>
</dbReference>
<evidence type="ECO:0000313" key="9">
    <source>
        <dbReference type="Proteomes" id="UP000250140"/>
    </source>
</evidence>
<evidence type="ECO:0000259" key="7">
    <source>
        <dbReference type="PROSITE" id="PS50850"/>
    </source>
</evidence>
<feature type="transmembrane region" description="Helical" evidence="6">
    <location>
        <begin position="433"/>
        <end position="457"/>
    </location>
</feature>